<protein>
    <submittedName>
        <fullName evidence="8">Tight adherence protein C</fullName>
    </submittedName>
</protein>
<name>A0A1T5AIN3_9SPHN</name>
<dbReference type="RefSeq" id="WP_079646732.1">
    <property type="nucleotide sequence ID" value="NZ_FUYM01000002.1"/>
</dbReference>
<dbReference type="PANTHER" id="PTHR35007">
    <property type="entry name" value="INTEGRAL MEMBRANE PROTEIN-RELATED"/>
    <property type="match status" value="1"/>
</dbReference>
<sequence>MGALALLWFLLAVAAAAMTARGMVMLSALQRVEARIARTVSPLAAQPLWGGLKLPHFLAPRGRDGSEIARELREAGIHHPRAIEYFLWLRLGATAAAGSIAAIANLVSTGALLSRPVPVILAGAATYLLSKRLLHFLKGVRQRAITAEFPFLLDLMQMMLESGLSLDQCFRSIATEESEATPKLASTVRRLVFDLDRGMSYDAALGRWAERTAVGGAKELASLFQQALLQGTELAPALRTFTREFTERRIAHARESIGRISVQMVLVLIACFLPAIFIVVGGPPVASLFDMIRSEAR</sequence>
<dbReference type="PANTHER" id="PTHR35007:SF2">
    <property type="entry name" value="PILUS ASSEMBLE PROTEIN"/>
    <property type="match status" value="1"/>
</dbReference>
<dbReference type="InterPro" id="IPR018076">
    <property type="entry name" value="T2SS_GspF_dom"/>
</dbReference>
<evidence type="ECO:0000256" key="6">
    <source>
        <dbReference type="SAM" id="Phobius"/>
    </source>
</evidence>
<dbReference type="Pfam" id="PF00482">
    <property type="entry name" value="T2SSF"/>
    <property type="match status" value="1"/>
</dbReference>
<evidence type="ECO:0000256" key="2">
    <source>
        <dbReference type="ARBA" id="ARBA00022475"/>
    </source>
</evidence>
<reference evidence="9" key="1">
    <citation type="submission" date="2017-02" db="EMBL/GenBank/DDBJ databases">
        <authorList>
            <person name="Varghese N."/>
            <person name="Submissions S."/>
        </authorList>
    </citation>
    <scope>NUCLEOTIDE SEQUENCE [LARGE SCALE GENOMIC DNA]</scope>
    <source>
        <strain evidence="9">UM2</strain>
    </source>
</reference>
<organism evidence="8 9">
    <name type="scientific">Rhizorhabdus histidinilytica</name>
    <dbReference type="NCBI Taxonomy" id="439228"/>
    <lineage>
        <taxon>Bacteria</taxon>
        <taxon>Pseudomonadati</taxon>
        <taxon>Pseudomonadota</taxon>
        <taxon>Alphaproteobacteria</taxon>
        <taxon>Sphingomonadales</taxon>
        <taxon>Sphingomonadaceae</taxon>
        <taxon>Rhizorhabdus</taxon>
    </lineage>
</organism>
<keyword evidence="2" id="KW-1003">Cell membrane</keyword>
<evidence type="ECO:0000256" key="4">
    <source>
        <dbReference type="ARBA" id="ARBA00022989"/>
    </source>
</evidence>
<dbReference type="Proteomes" id="UP000189818">
    <property type="component" value="Unassembled WGS sequence"/>
</dbReference>
<keyword evidence="4 6" id="KW-1133">Transmembrane helix</keyword>
<gene>
    <name evidence="8" type="ORF">SAMN06295920_10215</name>
</gene>
<dbReference type="GO" id="GO:0005886">
    <property type="term" value="C:plasma membrane"/>
    <property type="evidence" value="ECO:0007669"/>
    <property type="project" value="UniProtKB-SubCell"/>
</dbReference>
<keyword evidence="3 6" id="KW-0812">Transmembrane</keyword>
<keyword evidence="5 6" id="KW-0472">Membrane</keyword>
<evidence type="ECO:0000256" key="1">
    <source>
        <dbReference type="ARBA" id="ARBA00004651"/>
    </source>
</evidence>
<feature type="domain" description="Type II secretion system protein GspF" evidence="7">
    <location>
        <begin position="153"/>
        <end position="280"/>
    </location>
</feature>
<dbReference type="STRING" id="439228.SAMN06295920_10215"/>
<comment type="subcellular location">
    <subcellularLocation>
        <location evidence="1">Cell membrane</location>
        <topology evidence="1">Multi-pass membrane protein</topology>
    </subcellularLocation>
</comment>
<evidence type="ECO:0000313" key="9">
    <source>
        <dbReference type="Proteomes" id="UP000189818"/>
    </source>
</evidence>
<feature type="transmembrane region" description="Helical" evidence="6">
    <location>
        <begin position="264"/>
        <end position="289"/>
    </location>
</feature>
<dbReference type="OrthoDB" id="7262973at2"/>
<evidence type="ECO:0000313" key="8">
    <source>
        <dbReference type="EMBL" id="SKB34868.1"/>
    </source>
</evidence>
<evidence type="ECO:0000259" key="7">
    <source>
        <dbReference type="Pfam" id="PF00482"/>
    </source>
</evidence>
<proteinExistence type="predicted"/>
<evidence type="ECO:0000256" key="3">
    <source>
        <dbReference type="ARBA" id="ARBA00022692"/>
    </source>
</evidence>
<accession>A0A1T5AIN3</accession>
<keyword evidence="9" id="KW-1185">Reference proteome</keyword>
<dbReference type="AlphaFoldDB" id="A0A1T5AIN3"/>
<evidence type="ECO:0000256" key="5">
    <source>
        <dbReference type="ARBA" id="ARBA00023136"/>
    </source>
</evidence>
<dbReference type="EMBL" id="FUYM01000002">
    <property type="protein sequence ID" value="SKB34868.1"/>
    <property type="molecule type" value="Genomic_DNA"/>
</dbReference>